<dbReference type="Gene3D" id="3.30.559.30">
    <property type="entry name" value="Nonribosomal peptide synthetase, condensation domain"/>
    <property type="match status" value="1"/>
</dbReference>
<dbReference type="GO" id="GO:0043041">
    <property type="term" value="P:amino acid activation for nonribosomal peptide biosynthetic process"/>
    <property type="evidence" value="ECO:0007669"/>
    <property type="project" value="TreeGrafter"/>
</dbReference>
<organism evidence="2 5">
    <name type="scientific">Adineta steineri</name>
    <dbReference type="NCBI Taxonomy" id="433720"/>
    <lineage>
        <taxon>Eukaryota</taxon>
        <taxon>Metazoa</taxon>
        <taxon>Spiralia</taxon>
        <taxon>Gnathifera</taxon>
        <taxon>Rotifera</taxon>
        <taxon>Eurotatoria</taxon>
        <taxon>Bdelloidea</taxon>
        <taxon>Adinetida</taxon>
        <taxon>Adinetidae</taxon>
        <taxon>Adineta</taxon>
    </lineage>
</organism>
<accession>A0A815ZJC6</accession>
<dbReference type="Proteomes" id="UP000663877">
    <property type="component" value="Unassembled WGS sequence"/>
</dbReference>
<proteinExistence type="predicted"/>
<evidence type="ECO:0000313" key="5">
    <source>
        <dbReference type="Proteomes" id="UP000663877"/>
    </source>
</evidence>
<evidence type="ECO:0000313" key="4">
    <source>
        <dbReference type="Proteomes" id="UP000663832"/>
    </source>
</evidence>
<dbReference type="OrthoDB" id="416786at2759"/>
<dbReference type="SUPFAM" id="SSF52777">
    <property type="entry name" value="CoA-dependent acyltransferases"/>
    <property type="match status" value="2"/>
</dbReference>
<reference evidence="2" key="1">
    <citation type="submission" date="2021-02" db="EMBL/GenBank/DDBJ databases">
        <authorList>
            <person name="Nowell W R."/>
        </authorList>
    </citation>
    <scope>NUCLEOTIDE SEQUENCE</scope>
</reference>
<gene>
    <name evidence="2" type="ORF">BJG266_LOCUS49009</name>
    <name evidence="3" type="ORF">QVE165_LOCUS66089</name>
</gene>
<dbReference type="InterPro" id="IPR001242">
    <property type="entry name" value="Condensation_dom"/>
</dbReference>
<sequence>MISDENCDKEMITDSDVLVIGFHHVAIDRSAYSIFLNDLCNTYNSNMTWLDNEKSLQYIDYAVHERLIDITLSCEFWRLQLEGCNLKRRLSLPIDQHRLSNDQRSGFATIVQINFDNKISSSFLNYASIHHLTLVQLGLATFYTFLFKLTYSLTDLCISCVNANRHRPELQTMIGMFVSILPYCMQLDPCWSFDEVTEHVREKCLSILEHSHYPLQHILRDFHLDQSTAPFLQTVFDFIIESSVNDRLTFDYVSLQSVSLKQSSEAAKFDFMLKFVYKPVSDDNILSCSFICSRDLFEDTTVTKMIQRFQYLFEQLFSANFNANQTDLVISPIAKLTLILPDEVSEIQHVVFYRQSNMTNEGMSFFYLSCIYNTFIDIDQLDENDMYDM</sequence>
<dbReference type="PANTHER" id="PTHR45527">
    <property type="entry name" value="NONRIBOSOMAL PEPTIDE SYNTHETASE"/>
    <property type="match status" value="1"/>
</dbReference>
<dbReference type="GO" id="GO:0044550">
    <property type="term" value="P:secondary metabolite biosynthetic process"/>
    <property type="evidence" value="ECO:0007669"/>
    <property type="project" value="TreeGrafter"/>
</dbReference>
<dbReference type="EMBL" id="CAJNOI010006993">
    <property type="protein sequence ID" value="CAF1584252.1"/>
    <property type="molecule type" value="Genomic_DNA"/>
</dbReference>
<dbReference type="Gene3D" id="3.30.559.10">
    <property type="entry name" value="Chloramphenicol acetyltransferase-like domain"/>
    <property type="match status" value="1"/>
</dbReference>
<dbReference type="AlphaFoldDB" id="A0A815ZJC6"/>
<evidence type="ECO:0000259" key="1">
    <source>
        <dbReference type="Pfam" id="PF00668"/>
    </source>
</evidence>
<dbReference type="PANTHER" id="PTHR45527:SF1">
    <property type="entry name" value="FATTY ACID SYNTHASE"/>
    <property type="match status" value="1"/>
</dbReference>
<dbReference type="GO" id="GO:0005737">
    <property type="term" value="C:cytoplasm"/>
    <property type="evidence" value="ECO:0007669"/>
    <property type="project" value="TreeGrafter"/>
</dbReference>
<dbReference type="Pfam" id="PF00668">
    <property type="entry name" value="Condensation"/>
    <property type="match status" value="1"/>
</dbReference>
<dbReference type="GO" id="GO:0003824">
    <property type="term" value="F:catalytic activity"/>
    <property type="evidence" value="ECO:0007669"/>
    <property type="project" value="InterPro"/>
</dbReference>
<comment type="caution">
    <text evidence="2">The sequence shown here is derived from an EMBL/GenBank/DDBJ whole genome shotgun (WGS) entry which is preliminary data.</text>
</comment>
<feature type="domain" description="Condensation" evidence="1">
    <location>
        <begin position="13"/>
        <end position="318"/>
    </location>
</feature>
<dbReference type="Proteomes" id="UP000663832">
    <property type="component" value="Unassembled WGS sequence"/>
</dbReference>
<dbReference type="EMBL" id="CAJNOM010007423">
    <property type="protein sequence ID" value="CAF1675431.1"/>
    <property type="molecule type" value="Genomic_DNA"/>
</dbReference>
<keyword evidence="4" id="KW-1185">Reference proteome</keyword>
<dbReference type="GO" id="GO:0031177">
    <property type="term" value="F:phosphopantetheine binding"/>
    <property type="evidence" value="ECO:0007669"/>
    <property type="project" value="TreeGrafter"/>
</dbReference>
<evidence type="ECO:0000313" key="2">
    <source>
        <dbReference type="EMBL" id="CAF1584252.1"/>
    </source>
</evidence>
<evidence type="ECO:0000313" key="3">
    <source>
        <dbReference type="EMBL" id="CAF1675431.1"/>
    </source>
</evidence>
<protein>
    <recommendedName>
        <fullName evidence="1">Condensation domain-containing protein</fullName>
    </recommendedName>
</protein>
<name>A0A815ZJC6_9BILA</name>
<dbReference type="InterPro" id="IPR023213">
    <property type="entry name" value="CAT-like_dom_sf"/>
</dbReference>